<proteinExistence type="predicted"/>
<reference evidence="3" key="1">
    <citation type="submission" date="2020-10" db="EMBL/GenBank/DDBJ databases">
        <title>Unveiling of a novel bifunctional photoreceptor, Dualchrome1, isolated from a cosmopolitan green alga.</title>
        <authorList>
            <person name="Suzuki S."/>
            <person name="Kawachi M."/>
        </authorList>
    </citation>
    <scope>NUCLEOTIDE SEQUENCE</scope>
    <source>
        <strain evidence="3">NIES 2893</strain>
    </source>
</reference>
<keyword evidence="4" id="KW-1185">Reference proteome</keyword>
<evidence type="ECO:0000313" key="3">
    <source>
        <dbReference type="EMBL" id="GHP05041.1"/>
    </source>
</evidence>
<accession>A0A830HHD0</accession>
<protein>
    <submittedName>
        <fullName evidence="3">Uncharacterized protein</fullName>
    </submittedName>
</protein>
<evidence type="ECO:0000313" key="4">
    <source>
        <dbReference type="Proteomes" id="UP000660262"/>
    </source>
</evidence>
<dbReference type="Proteomes" id="UP000660262">
    <property type="component" value="Unassembled WGS sequence"/>
</dbReference>
<organism evidence="3 4">
    <name type="scientific">Pycnococcus provasolii</name>
    <dbReference type="NCBI Taxonomy" id="41880"/>
    <lineage>
        <taxon>Eukaryota</taxon>
        <taxon>Viridiplantae</taxon>
        <taxon>Chlorophyta</taxon>
        <taxon>Pseudoscourfieldiophyceae</taxon>
        <taxon>Pseudoscourfieldiales</taxon>
        <taxon>Pycnococcaceae</taxon>
        <taxon>Pycnococcus</taxon>
    </lineage>
</organism>
<keyword evidence="2" id="KW-0472">Membrane</keyword>
<evidence type="ECO:0000256" key="1">
    <source>
        <dbReference type="SAM" id="MobiDB-lite"/>
    </source>
</evidence>
<comment type="caution">
    <text evidence="3">The sequence shown here is derived from an EMBL/GenBank/DDBJ whole genome shotgun (WGS) entry which is preliminary data.</text>
</comment>
<feature type="region of interest" description="Disordered" evidence="1">
    <location>
        <begin position="1"/>
        <end position="86"/>
    </location>
</feature>
<feature type="compositionally biased region" description="Low complexity" evidence="1">
    <location>
        <begin position="25"/>
        <end position="36"/>
    </location>
</feature>
<gene>
    <name evidence="3" type="ORF">PPROV_000379300</name>
</gene>
<keyword evidence="2" id="KW-1133">Transmembrane helix</keyword>
<dbReference type="AlphaFoldDB" id="A0A830HHD0"/>
<dbReference type="EMBL" id="BNJQ01000009">
    <property type="protein sequence ID" value="GHP05041.1"/>
    <property type="molecule type" value="Genomic_DNA"/>
</dbReference>
<feature type="transmembrane region" description="Helical" evidence="2">
    <location>
        <begin position="89"/>
        <end position="110"/>
    </location>
</feature>
<sequence length="143" mass="15237">MLRFFACGSRHLPDADMHGDWPGHSPMASRASSRSPQEPEAPVAKEPLPETPTPVGKPVTLTPQTTPAKTKSKPAPKNEKPKGGLTGRVATIAISVWGVALAGVVALSILEDKRYEASLKSPVDRVIAAETARRERLAARGQK</sequence>
<evidence type="ECO:0000256" key="2">
    <source>
        <dbReference type="SAM" id="Phobius"/>
    </source>
</evidence>
<name>A0A830HHD0_9CHLO</name>
<feature type="compositionally biased region" description="Basic and acidic residues" evidence="1">
    <location>
        <begin position="11"/>
        <end position="21"/>
    </location>
</feature>
<feature type="compositionally biased region" description="Low complexity" evidence="1">
    <location>
        <begin position="62"/>
        <end position="75"/>
    </location>
</feature>
<keyword evidence="2" id="KW-0812">Transmembrane</keyword>